<dbReference type="InterPro" id="IPR023159">
    <property type="entry name" value="SO1590-like_sf"/>
</dbReference>
<organism evidence="1 2">
    <name type="scientific">Amycolatopsis pigmentata</name>
    <dbReference type="NCBI Taxonomy" id="450801"/>
    <lineage>
        <taxon>Bacteria</taxon>
        <taxon>Bacillati</taxon>
        <taxon>Actinomycetota</taxon>
        <taxon>Actinomycetes</taxon>
        <taxon>Pseudonocardiales</taxon>
        <taxon>Pseudonocardiaceae</taxon>
        <taxon>Amycolatopsis</taxon>
    </lineage>
</organism>
<evidence type="ECO:0000313" key="1">
    <source>
        <dbReference type="EMBL" id="MFD2421973.1"/>
    </source>
</evidence>
<dbReference type="RefSeq" id="WP_378270837.1">
    <property type="nucleotide sequence ID" value="NZ_JBHUKR010000024.1"/>
</dbReference>
<dbReference type="InterPro" id="IPR021607">
    <property type="entry name" value="DUF3224"/>
</dbReference>
<reference evidence="2" key="1">
    <citation type="journal article" date="2019" name="Int. J. Syst. Evol. Microbiol.">
        <title>The Global Catalogue of Microorganisms (GCM) 10K type strain sequencing project: providing services to taxonomists for standard genome sequencing and annotation.</title>
        <authorList>
            <consortium name="The Broad Institute Genomics Platform"/>
            <consortium name="The Broad Institute Genome Sequencing Center for Infectious Disease"/>
            <person name="Wu L."/>
            <person name="Ma J."/>
        </authorList>
    </citation>
    <scope>NUCLEOTIDE SEQUENCE [LARGE SCALE GENOMIC DNA]</scope>
    <source>
        <strain evidence="2">CGMCC 4.7645</strain>
    </source>
</reference>
<evidence type="ECO:0000313" key="2">
    <source>
        <dbReference type="Proteomes" id="UP001597417"/>
    </source>
</evidence>
<comment type="caution">
    <text evidence="1">The sequence shown here is derived from an EMBL/GenBank/DDBJ whole genome shotgun (WGS) entry which is preliminary data.</text>
</comment>
<proteinExistence type="predicted"/>
<sequence length="130" mass="13811">MTDTFTVTAWDEKIVSGAEDAPRFAHAHVTCSYTGVIEGTSTCDYLLYYAGEGYEGDGQTAPGFERFECAVEGRKGSFVVRHEVGYAGHGVRGTFTVIPGSATGELTGLSGTGTISGASETMNYTFDYSF</sequence>
<accession>A0ABW5G3S3</accession>
<keyword evidence="2" id="KW-1185">Reference proteome</keyword>
<gene>
    <name evidence="1" type="ORF">ACFSXZ_37165</name>
</gene>
<dbReference type="Pfam" id="PF11528">
    <property type="entry name" value="DUF3224"/>
    <property type="match status" value="1"/>
</dbReference>
<protein>
    <submittedName>
        <fullName evidence="1">DUF3224 domain-containing protein</fullName>
    </submittedName>
</protein>
<dbReference type="Gene3D" id="2.40.350.10">
    <property type="entry name" value="SO1590-like"/>
    <property type="match status" value="1"/>
</dbReference>
<name>A0ABW5G3S3_9PSEU</name>
<dbReference type="Proteomes" id="UP001597417">
    <property type="component" value="Unassembled WGS sequence"/>
</dbReference>
<dbReference type="SUPFAM" id="SSF159238">
    <property type="entry name" value="SO1590-like"/>
    <property type="match status" value="1"/>
</dbReference>
<dbReference type="EMBL" id="JBHUKR010000024">
    <property type="protein sequence ID" value="MFD2421973.1"/>
    <property type="molecule type" value="Genomic_DNA"/>
</dbReference>